<accession>A0A2A9NJK5</accession>
<dbReference type="InterPro" id="IPR017795">
    <property type="entry name" value="ABBA_NscD-like"/>
</dbReference>
<dbReference type="OrthoDB" id="3354387at2759"/>
<dbReference type="GO" id="GO:0016765">
    <property type="term" value="F:transferase activity, transferring alkyl or aryl (other than methyl) groups"/>
    <property type="evidence" value="ECO:0007669"/>
    <property type="project" value="InterPro"/>
</dbReference>
<keyword evidence="2" id="KW-0808">Transferase</keyword>
<organism evidence="3 4">
    <name type="scientific">Amanita thiersii Skay4041</name>
    <dbReference type="NCBI Taxonomy" id="703135"/>
    <lineage>
        <taxon>Eukaryota</taxon>
        <taxon>Fungi</taxon>
        <taxon>Dikarya</taxon>
        <taxon>Basidiomycota</taxon>
        <taxon>Agaricomycotina</taxon>
        <taxon>Agaricomycetes</taxon>
        <taxon>Agaricomycetidae</taxon>
        <taxon>Agaricales</taxon>
        <taxon>Pluteineae</taxon>
        <taxon>Amanitaceae</taxon>
        <taxon>Amanita</taxon>
    </lineage>
</organism>
<dbReference type="AlphaFoldDB" id="A0A2A9NJK5"/>
<dbReference type="SFLD" id="SFLDS00036">
    <property type="entry name" value="Aromatic_Prenyltransferase"/>
    <property type="match status" value="1"/>
</dbReference>
<dbReference type="GO" id="GO:0009820">
    <property type="term" value="P:alkaloid metabolic process"/>
    <property type="evidence" value="ECO:0007669"/>
    <property type="project" value="InterPro"/>
</dbReference>
<dbReference type="NCBIfam" id="TIGR03429">
    <property type="entry name" value="arom_pren_DMATS"/>
    <property type="match status" value="1"/>
</dbReference>
<dbReference type="Pfam" id="PF11991">
    <property type="entry name" value="Trp_DMAT"/>
    <property type="match status" value="1"/>
</dbReference>
<dbReference type="InterPro" id="IPR033964">
    <property type="entry name" value="ABBA"/>
</dbReference>
<dbReference type="EMBL" id="KZ302086">
    <property type="protein sequence ID" value="PFH47890.1"/>
    <property type="molecule type" value="Genomic_DNA"/>
</dbReference>
<comment type="similarity">
    <text evidence="1">Belongs to the tryptophan dimethylallyltransferase family.</text>
</comment>
<dbReference type="PANTHER" id="PTHR40627">
    <property type="entry name" value="INDOLE PRENYLTRANSFERASE TDIB-RELATED"/>
    <property type="match status" value="1"/>
</dbReference>
<evidence type="ECO:0000256" key="1">
    <source>
        <dbReference type="ARBA" id="ARBA00010209"/>
    </source>
</evidence>
<dbReference type="PANTHER" id="PTHR40627:SF4">
    <property type="entry name" value="PRENYLTRANSFERASE ASQH1-RELATED"/>
    <property type="match status" value="1"/>
</dbReference>
<name>A0A2A9NJK5_9AGAR</name>
<evidence type="ECO:0000313" key="3">
    <source>
        <dbReference type="EMBL" id="PFH47890.1"/>
    </source>
</evidence>
<evidence type="ECO:0000256" key="2">
    <source>
        <dbReference type="ARBA" id="ARBA00022679"/>
    </source>
</evidence>
<sequence>MYNTLSRLLPMAPQVAFFWRKLGKPFASMLEQASFPLNIQCRCLIFVYARVLGMMGPHDGSGNPSFMTYDGSPVELSWIIPKADPTRKHKVDRQIRFAIEPIDPRTGGLLPGALVLDYLASPVGSLGIVDCQDDAMAWRRTLENFLFPGTVGSQIRDGSKFFVGFDFTSAGIIKLKAYYIPAPKPTLGIRNSNARQESVHLWDPDWTRLRNLVMQLHPSLIKPLDKLISFIDGLDDLYKPRIEIFSVDCVGSNVNRLKIYCRPREGASWSDACRVMTLGGRISSPAMIDALAHLEVLWNNLFPSSRSTSNRQLELPLDSRSGARLSKRNAQHPTRGLLYYFSLHPGTDIPLPKIYLPVSRYCRNDLQICRAVEQVYKVDEKRNNTTPACPEGWVAREVANTFNHRNLTTRTGIHTYITLAYKGKGWEMTNYFSPEVWS</sequence>
<evidence type="ECO:0008006" key="5">
    <source>
        <dbReference type="Google" id="ProtNLM"/>
    </source>
</evidence>
<dbReference type="CDD" id="cd13929">
    <property type="entry name" value="PT-DMATS_CymD"/>
    <property type="match status" value="1"/>
</dbReference>
<dbReference type="Proteomes" id="UP000242287">
    <property type="component" value="Unassembled WGS sequence"/>
</dbReference>
<protein>
    <recommendedName>
        <fullName evidence="5">Aromatic prenyltransferase</fullName>
    </recommendedName>
</protein>
<evidence type="ECO:0000313" key="4">
    <source>
        <dbReference type="Proteomes" id="UP000242287"/>
    </source>
</evidence>
<keyword evidence="4" id="KW-1185">Reference proteome</keyword>
<dbReference type="SFLD" id="SFLDG01162">
    <property type="entry name" value="I"/>
    <property type="match status" value="1"/>
</dbReference>
<gene>
    <name evidence="3" type="ORF">AMATHDRAFT_76985</name>
</gene>
<reference evidence="3 4" key="1">
    <citation type="submission" date="2014-02" db="EMBL/GenBank/DDBJ databases">
        <title>Transposable element dynamics among asymbiotic and ectomycorrhizal Amanita fungi.</title>
        <authorList>
            <consortium name="DOE Joint Genome Institute"/>
            <person name="Hess J."/>
            <person name="Skrede I."/>
            <person name="Wolfe B."/>
            <person name="LaButti K."/>
            <person name="Ohm R.A."/>
            <person name="Grigoriev I.V."/>
            <person name="Pringle A."/>
        </authorList>
    </citation>
    <scope>NUCLEOTIDE SEQUENCE [LARGE SCALE GENOMIC DNA]</scope>
    <source>
        <strain evidence="3 4">SKay4041</strain>
    </source>
</reference>
<proteinExistence type="inferred from homology"/>